<dbReference type="EMBL" id="CAFBMK010000122">
    <property type="protein sequence ID" value="CAB4924184.1"/>
    <property type="molecule type" value="Genomic_DNA"/>
</dbReference>
<proteinExistence type="predicted"/>
<dbReference type="AlphaFoldDB" id="A0A6J7I0H1"/>
<accession>A0A6J7I0H1</accession>
<gene>
    <name evidence="2" type="ORF">UFOPK3564_02009</name>
</gene>
<feature type="domain" description="DnaJ homologue subfamily C member 28 conserved" evidence="1">
    <location>
        <begin position="14"/>
        <end position="79"/>
    </location>
</feature>
<dbReference type="Pfam" id="PF09350">
    <property type="entry name" value="DJC28_CD"/>
    <property type="match status" value="1"/>
</dbReference>
<evidence type="ECO:0000259" key="1">
    <source>
        <dbReference type="Pfam" id="PF09350"/>
    </source>
</evidence>
<evidence type="ECO:0000313" key="2">
    <source>
        <dbReference type="EMBL" id="CAB4924184.1"/>
    </source>
</evidence>
<sequence length="133" mass="15164">MTDRKPRSMTVETWIERRIREAEERGAFADLPGRGRPIADLGRPRDEGWWLKRKMRAEGLSYLPPSLLLRKDVETALADARDAASEEDAREILEDINARIRAAIRSPLDGPPLNRRPVDVAAAVAAWRERRGR</sequence>
<protein>
    <submittedName>
        <fullName evidence="2">Unannotated protein</fullName>
    </submittedName>
</protein>
<organism evidence="2">
    <name type="scientific">freshwater metagenome</name>
    <dbReference type="NCBI Taxonomy" id="449393"/>
    <lineage>
        <taxon>unclassified sequences</taxon>
        <taxon>metagenomes</taxon>
        <taxon>ecological metagenomes</taxon>
    </lineage>
</organism>
<reference evidence="2" key="1">
    <citation type="submission" date="2020-05" db="EMBL/GenBank/DDBJ databases">
        <authorList>
            <person name="Chiriac C."/>
            <person name="Salcher M."/>
            <person name="Ghai R."/>
            <person name="Kavagutti S V."/>
        </authorList>
    </citation>
    <scope>NUCLEOTIDE SEQUENCE</scope>
</reference>
<name>A0A6J7I0H1_9ZZZZ</name>
<dbReference type="InterPro" id="IPR018961">
    <property type="entry name" value="DnaJ_homolog_subfam-C_membr-28"/>
</dbReference>